<accession>A0A518HMQ0</accession>
<dbReference type="RefSeq" id="WP_197455882.1">
    <property type="nucleotide sequence ID" value="NZ_CP037423.1"/>
</dbReference>
<dbReference type="AlphaFoldDB" id="A0A518HMQ0"/>
<dbReference type="KEGG" id="snep:Enr13x_18900"/>
<reference evidence="1 2" key="1">
    <citation type="submission" date="2019-03" db="EMBL/GenBank/DDBJ databases">
        <title>Deep-cultivation of Planctomycetes and their phenomic and genomic characterization uncovers novel biology.</title>
        <authorList>
            <person name="Wiegand S."/>
            <person name="Jogler M."/>
            <person name="Boedeker C."/>
            <person name="Pinto D."/>
            <person name="Vollmers J."/>
            <person name="Rivas-Marin E."/>
            <person name="Kohn T."/>
            <person name="Peeters S.H."/>
            <person name="Heuer A."/>
            <person name="Rast P."/>
            <person name="Oberbeckmann S."/>
            <person name="Bunk B."/>
            <person name="Jeske O."/>
            <person name="Meyerdierks A."/>
            <person name="Storesund J.E."/>
            <person name="Kallscheuer N."/>
            <person name="Luecker S."/>
            <person name="Lage O.M."/>
            <person name="Pohl T."/>
            <person name="Merkel B.J."/>
            <person name="Hornburger P."/>
            <person name="Mueller R.-W."/>
            <person name="Bruemmer F."/>
            <person name="Labrenz M."/>
            <person name="Spormann A.M."/>
            <person name="Op den Camp H."/>
            <person name="Overmann J."/>
            <person name="Amann R."/>
            <person name="Jetten M.S.M."/>
            <person name="Mascher T."/>
            <person name="Medema M.H."/>
            <person name="Devos D.P."/>
            <person name="Kaster A.-K."/>
            <person name="Ovreas L."/>
            <person name="Rohde M."/>
            <person name="Galperin M.Y."/>
            <person name="Jogler C."/>
        </authorList>
    </citation>
    <scope>NUCLEOTIDE SEQUENCE [LARGE SCALE GENOMIC DNA]</scope>
    <source>
        <strain evidence="1 2">Enr13</strain>
    </source>
</reference>
<dbReference type="Proteomes" id="UP000319004">
    <property type="component" value="Chromosome"/>
</dbReference>
<evidence type="ECO:0000313" key="2">
    <source>
        <dbReference type="Proteomes" id="UP000319004"/>
    </source>
</evidence>
<gene>
    <name evidence="1" type="ORF">Enr13x_18900</name>
</gene>
<sequence length="192" mass="22302">MTQFRHKTLGTFTQREEFDDLRWEADLELPAFAVFSYVRNGKRRRSKKVPVAIYDDGEPSQAAIKMLQAIKRSQKQLVKNICTTFFDDLRQQGYDDSGRHEGHGMWWSRDPVTVALACREVLLKRLKRDRMWEPEDLFAVLYEPRIEIFPSDTDDGIPRTLIDFGAEFEDEHGVSVRTDGKRVLNLGYSGEA</sequence>
<evidence type="ECO:0000313" key="1">
    <source>
        <dbReference type="EMBL" id="QDV42047.1"/>
    </source>
</evidence>
<organism evidence="1 2">
    <name type="scientific">Stieleria neptunia</name>
    <dbReference type="NCBI Taxonomy" id="2527979"/>
    <lineage>
        <taxon>Bacteria</taxon>
        <taxon>Pseudomonadati</taxon>
        <taxon>Planctomycetota</taxon>
        <taxon>Planctomycetia</taxon>
        <taxon>Pirellulales</taxon>
        <taxon>Pirellulaceae</taxon>
        <taxon>Stieleria</taxon>
    </lineage>
</organism>
<name>A0A518HMQ0_9BACT</name>
<keyword evidence="2" id="KW-1185">Reference proteome</keyword>
<protein>
    <submittedName>
        <fullName evidence="1">Uncharacterized protein</fullName>
    </submittedName>
</protein>
<dbReference type="EMBL" id="CP037423">
    <property type="protein sequence ID" value="QDV42047.1"/>
    <property type="molecule type" value="Genomic_DNA"/>
</dbReference>
<proteinExistence type="predicted"/>